<proteinExistence type="predicted"/>
<evidence type="ECO:0000313" key="3">
    <source>
        <dbReference type="EMBL" id="MDQ2588418.1"/>
    </source>
</evidence>
<dbReference type="EMBL" id="NSDM01000018">
    <property type="protein sequence ID" value="MDQ2588418.1"/>
    <property type="molecule type" value="Genomic_DNA"/>
</dbReference>
<dbReference type="InterPro" id="IPR025847">
    <property type="entry name" value="MEDS_domain"/>
</dbReference>
<keyword evidence="4" id="KW-1185">Reference proteome</keyword>
<reference evidence="3 4" key="1">
    <citation type="submission" date="2017-06" db="EMBL/GenBank/DDBJ databases">
        <title>Cultured bacterium strain Saccharothrix yanglingensis Hhs.015.</title>
        <authorList>
            <person name="Xia Y."/>
        </authorList>
    </citation>
    <scope>NUCLEOTIDE SEQUENCE [LARGE SCALE GENOMIC DNA]</scope>
    <source>
        <strain evidence="3 4">Hhs.015</strain>
    </source>
</reference>
<comment type="caution">
    <text evidence="3">The sequence shown here is derived from an EMBL/GenBank/DDBJ whole genome shotgun (WGS) entry which is preliminary data.</text>
</comment>
<dbReference type="Proteomes" id="UP001225605">
    <property type="component" value="Unassembled WGS sequence"/>
</dbReference>
<evidence type="ECO:0000259" key="2">
    <source>
        <dbReference type="Pfam" id="PF14417"/>
    </source>
</evidence>
<feature type="compositionally biased region" description="Gly residues" evidence="1">
    <location>
        <begin position="1"/>
        <end position="15"/>
    </location>
</feature>
<evidence type="ECO:0000256" key="1">
    <source>
        <dbReference type="SAM" id="MobiDB-lite"/>
    </source>
</evidence>
<sequence>MCAGPGRWGTRGGSEPGDHACRRFRDARGFRDRAPEGPSEGLTPRYRVRCTGTGGLDGLDGTAEADRALRTSAAQVASPDATCPIDTVVEPAAQARNHAGAPPAVGFTGLPVAAHRTPLVRIPERLAAFARYEHRIDRRTADRPFPVMCACAADEVDDDAFTQVGCIDPNADASSPGFRLHAGGNGVAAPGGEVNRFDEDLFTPVPRRADSRSGGGEPVLATDPASPDHLGLLCPARHAADRGVFPGLRTWPGVSTLVDLLDLANIRVERAA</sequence>
<feature type="domain" description="MEDS" evidence="2">
    <location>
        <begin position="18"/>
        <end position="164"/>
    </location>
</feature>
<evidence type="ECO:0000313" key="4">
    <source>
        <dbReference type="Proteomes" id="UP001225605"/>
    </source>
</evidence>
<name>A0ABU0X8G5_9PSEU</name>
<dbReference type="Pfam" id="PF14417">
    <property type="entry name" value="MEDS"/>
    <property type="match status" value="1"/>
</dbReference>
<organism evidence="3 4">
    <name type="scientific">Saccharothrix yanglingensis</name>
    <dbReference type="NCBI Taxonomy" id="659496"/>
    <lineage>
        <taxon>Bacteria</taxon>
        <taxon>Bacillati</taxon>
        <taxon>Actinomycetota</taxon>
        <taxon>Actinomycetes</taxon>
        <taxon>Pseudonocardiales</taxon>
        <taxon>Pseudonocardiaceae</taxon>
        <taxon>Saccharothrix</taxon>
    </lineage>
</organism>
<protein>
    <recommendedName>
        <fullName evidence="2">MEDS domain-containing protein</fullName>
    </recommendedName>
</protein>
<dbReference type="RefSeq" id="WP_306750068.1">
    <property type="nucleotide sequence ID" value="NZ_NSDM01000018.1"/>
</dbReference>
<accession>A0ABU0X8G5</accession>
<feature type="region of interest" description="Disordered" evidence="1">
    <location>
        <begin position="1"/>
        <end position="21"/>
    </location>
</feature>
<gene>
    <name evidence="3" type="ORF">CKY47_31585</name>
</gene>